<evidence type="ECO:0000313" key="3">
    <source>
        <dbReference type="Proteomes" id="UP000366051"/>
    </source>
</evidence>
<dbReference type="PIRSF" id="PIRSF021435">
    <property type="entry name" value="SpoIIIAB"/>
    <property type="match status" value="1"/>
</dbReference>
<evidence type="ECO:0000256" key="1">
    <source>
        <dbReference type="SAM" id="Coils"/>
    </source>
</evidence>
<name>A0A5Q2MXH6_9FIRM</name>
<dbReference type="RefSeq" id="WP_153724113.1">
    <property type="nucleotide sequence ID" value="NZ_CP045875.1"/>
</dbReference>
<dbReference type="Proteomes" id="UP000366051">
    <property type="component" value="Chromosome"/>
</dbReference>
<protein>
    <submittedName>
        <fullName evidence="2">Putative stage III sporulation AB protein</fullName>
    </submittedName>
</protein>
<dbReference type="EMBL" id="CP045875">
    <property type="protein sequence ID" value="QGG46561.1"/>
    <property type="molecule type" value="Genomic_DNA"/>
</dbReference>
<keyword evidence="3" id="KW-1185">Reference proteome</keyword>
<dbReference type="Pfam" id="PF09548">
    <property type="entry name" value="Spore_III_AB"/>
    <property type="match status" value="1"/>
</dbReference>
<gene>
    <name evidence="2" type="ORF">FTV88_0382</name>
</gene>
<keyword evidence="1" id="KW-0175">Coiled coil</keyword>
<dbReference type="AlphaFoldDB" id="A0A5Q2MXH6"/>
<proteinExistence type="predicted"/>
<reference evidence="3" key="1">
    <citation type="submission" date="2019-11" db="EMBL/GenBank/DDBJ databases">
        <title>Genome sequence of Heliorestis convoluta strain HH, an alkaliphilic and minimalistic phototrophic bacterium from a soda lake in Egypt.</title>
        <authorList>
            <person name="Dewey E.D."/>
            <person name="Stokes L.M."/>
            <person name="Burchell B.M."/>
            <person name="Shaffer K.N."/>
            <person name="Huntington A.M."/>
            <person name="Baker J.M."/>
            <person name="Nadendla S."/>
            <person name="Giglio M.G."/>
            <person name="Touchman J.W."/>
            <person name="Blankenship R.E."/>
            <person name="Madigan M.T."/>
            <person name="Sattley W.M."/>
        </authorList>
    </citation>
    <scope>NUCLEOTIDE SEQUENCE [LARGE SCALE GENOMIC DNA]</scope>
    <source>
        <strain evidence="3">HH</strain>
    </source>
</reference>
<dbReference type="InterPro" id="IPR014198">
    <property type="entry name" value="Spore_III_AB"/>
</dbReference>
<dbReference type="OrthoDB" id="1957909at2"/>
<organism evidence="2 3">
    <name type="scientific">Heliorestis convoluta</name>
    <dbReference type="NCBI Taxonomy" id="356322"/>
    <lineage>
        <taxon>Bacteria</taxon>
        <taxon>Bacillati</taxon>
        <taxon>Bacillota</taxon>
        <taxon>Clostridia</taxon>
        <taxon>Eubacteriales</taxon>
        <taxon>Heliobacteriaceae</taxon>
        <taxon>Heliorestis</taxon>
    </lineage>
</organism>
<feature type="coiled-coil region" evidence="1">
    <location>
        <begin position="124"/>
        <end position="151"/>
    </location>
</feature>
<sequence>MWKIIGALLILGACSSAGLWKAAELHRRPKILAQLQSSLSALSTEISYGAVPLPQAMEQAGRISGEPTSQLFLDMAQRLRGSQGRGADELWSESLQAWIVNTALQKKEGEEIERLALGLGSAPKEDQLLRIEEVKKRLEWLEKEAREDCQRLAKVWSYGGVLAGAAIVLVLW</sequence>
<accession>A0A5Q2MXH6</accession>
<evidence type="ECO:0000313" key="2">
    <source>
        <dbReference type="EMBL" id="QGG46561.1"/>
    </source>
</evidence>
<dbReference type="KEGG" id="hcv:FTV88_0382"/>